<dbReference type="RefSeq" id="WP_343891002.1">
    <property type="nucleotide sequence ID" value="NZ_BAAAEH010000037.1"/>
</dbReference>
<organism evidence="2 3">
    <name type="scientific">Sphingomonas oligophenolica</name>
    <dbReference type="NCBI Taxonomy" id="301154"/>
    <lineage>
        <taxon>Bacteria</taxon>
        <taxon>Pseudomonadati</taxon>
        <taxon>Pseudomonadota</taxon>
        <taxon>Alphaproteobacteria</taxon>
        <taxon>Sphingomonadales</taxon>
        <taxon>Sphingomonadaceae</taxon>
        <taxon>Sphingomonas</taxon>
    </lineage>
</organism>
<feature type="domain" description="Glycosyltransferase 2-like" evidence="1">
    <location>
        <begin position="7"/>
        <end position="124"/>
    </location>
</feature>
<dbReference type="CDD" id="cd00761">
    <property type="entry name" value="Glyco_tranf_GTA_type"/>
    <property type="match status" value="1"/>
</dbReference>
<keyword evidence="3" id="KW-1185">Reference proteome</keyword>
<gene>
    <name evidence="2" type="ORF">ABC974_24575</name>
</gene>
<protein>
    <submittedName>
        <fullName evidence="2">Glycosyltransferase family A protein</fullName>
        <ecNumber evidence="2">2.4.-.-</ecNumber>
    </submittedName>
</protein>
<evidence type="ECO:0000313" key="2">
    <source>
        <dbReference type="EMBL" id="MEN2792827.1"/>
    </source>
</evidence>
<dbReference type="EMBL" id="JBDIME010000034">
    <property type="protein sequence ID" value="MEN2792827.1"/>
    <property type="molecule type" value="Genomic_DNA"/>
</dbReference>
<dbReference type="GO" id="GO:0016757">
    <property type="term" value="F:glycosyltransferase activity"/>
    <property type="evidence" value="ECO:0007669"/>
    <property type="project" value="UniProtKB-KW"/>
</dbReference>
<dbReference type="Pfam" id="PF00535">
    <property type="entry name" value="Glycos_transf_2"/>
    <property type="match status" value="1"/>
</dbReference>
<comment type="caution">
    <text evidence="2">The sequence shown here is derived from an EMBL/GenBank/DDBJ whole genome shotgun (WGS) entry which is preliminary data.</text>
</comment>
<dbReference type="InterPro" id="IPR029044">
    <property type="entry name" value="Nucleotide-diphossugar_trans"/>
</dbReference>
<dbReference type="SUPFAM" id="SSF53448">
    <property type="entry name" value="Nucleotide-diphospho-sugar transferases"/>
    <property type="match status" value="1"/>
</dbReference>
<dbReference type="PANTHER" id="PTHR22916:SF3">
    <property type="entry name" value="UDP-GLCNAC:BETAGAL BETA-1,3-N-ACETYLGLUCOSAMINYLTRANSFERASE-LIKE PROTEIN 1"/>
    <property type="match status" value="1"/>
</dbReference>
<name>A0ABU9YAT2_9SPHN</name>
<keyword evidence="2" id="KW-0808">Transferase</keyword>
<dbReference type="InterPro" id="IPR001173">
    <property type="entry name" value="Glyco_trans_2-like"/>
</dbReference>
<dbReference type="EC" id="2.4.-.-" evidence="2"/>
<dbReference type="Gene3D" id="3.90.550.10">
    <property type="entry name" value="Spore Coat Polysaccharide Biosynthesis Protein SpsA, Chain A"/>
    <property type="match status" value="1"/>
</dbReference>
<accession>A0ABU9YAT2</accession>
<reference evidence="2 3" key="1">
    <citation type="submission" date="2024-05" db="EMBL/GenBank/DDBJ databases">
        <authorList>
            <person name="Liu Q."/>
            <person name="Xin Y.-H."/>
        </authorList>
    </citation>
    <scope>NUCLEOTIDE SEQUENCE [LARGE SCALE GENOMIC DNA]</scope>
    <source>
        <strain evidence="2 3">CGMCC 1.10181</strain>
    </source>
</reference>
<dbReference type="Proteomes" id="UP001419910">
    <property type="component" value="Unassembled WGS sequence"/>
</dbReference>
<proteinExistence type="predicted"/>
<keyword evidence="2" id="KW-0328">Glycosyltransferase</keyword>
<evidence type="ECO:0000259" key="1">
    <source>
        <dbReference type="Pfam" id="PF00535"/>
    </source>
</evidence>
<dbReference type="PANTHER" id="PTHR22916">
    <property type="entry name" value="GLYCOSYLTRANSFERASE"/>
    <property type="match status" value="1"/>
</dbReference>
<sequence>MSAPAISVIMAAYNGAALIGDTLRSLQAQSFGDFEVIIVDDCSTDDTRAVVRGFDDARIRLISSGTNQGVVAARNRAVAEARGRYIAALDHDDLCRPDRFLRQFTHLEANPGTVLLGTAASILEDGVVHPGRLAPVSTPALIEWLLRIENPLVWSSVMMRGDAARQLDPFTRPEMVFAEDFDVYHRIARFGAIARLDEELVIYRRHTGGASQRHIDSMTGRATDVLAETNAALLGDEAMAIADLIVRHVMGQQPVPDRHTFKRLGEALVRLQDDFLATRKPDPHSRRLIRWETARRWARIGRIGLRSGQLDLGDAVAVRPDHLGLGYAGIDALVMSRLVGGARAVQRRFAGRAAG</sequence>
<evidence type="ECO:0000313" key="3">
    <source>
        <dbReference type="Proteomes" id="UP001419910"/>
    </source>
</evidence>